<evidence type="ECO:0000256" key="2">
    <source>
        <dbReference type="ARBA" id="ARBA00023242"/>
    </source>
</evidence>
<feature type="compositionally biased region" description="Basic and acidic residues" evidence="3">
    <location>
        <begin position="599"/>
        <end position="612"/>
    </location>
</feature>
<feature type="compositionally biased region" description="Basic residues" evidence="3">
    <location>
        <begin position="275"/>
        <end position="284"/>
    </location>
</feature>
<feature type="compositionally biased region" description="Basic and acidic residues" evidence="3">
    <location>
        <begin position="30"/>
        <end position="42"/>
    </location>
</feature>
<feature type="compositionally biased region" description="Pro residues" evidence="3">
    <location>
        <begin position="391"/>
        <end position="420"/>
    </location>
</feature>
<feature type="domain" description="RED-like N-terminal" evidence="4">
    <location>
        <begin position="58"/>
        <end position="282"/>
    </location>
</feature>
<dbReference type="STRING" id="81824.A9VAF5"/>
<dbReference type="FunCoup" id="A9VAF5">
    <property type="interactions" value="1102"/>
</dbReference>
<feature type="compositionally biased region" description="Acidic residues" evidence="3">
    <location>
        <begin position="161"/>
        <end position="172"/>
    </location>
</feature>
<feature type="region of interest" description="Disordered" evidence="3">
    <location>
        <begin position="491"/>
        <end position="510"/>
    </location>
</feature>
<feature type="compositionally biased region" description="Acidic residues" evidence="3">
    <location>
        <begin position="495"/>
        <end position="505"/>
    </location>
</feature>
<dbReference type="OMA" id="QECETIE"/>
<dbReference type="GO" id="GO:0000398">
    <property type="term" value="P:mRNA splicing, via spliceosome"/>
    <property type="evidence" value="ECO:0000318"/>
    <property type="project" value="GO_Central"/>
</dbReference>
<evidence type="ECO:0000256" key="1">
    <source>
        <dbReference type="ARBA" id="ARBA00004123"/>
    </source>
</evidence>
<feature type="compositionally biased region" description="Basic residues" evidence="3">
    <location>
        <begin position="43"/>
        <end position="53"/>
    </location>
</feature>
<feature type="region of interest" description="Disordered" evidence="3">
    <location>
        <begin position="1"/>
        <end position="110"/>
    </location>
</feature>
<dbReference type="PANTHER" id="PTHR12765">
    <property type="entry name" value="RED PROTEIN IK FACTOR CYTOKINE IK"/>
    <property type="match status" value="1"/>
</dbReference>
<keyword evidence="6" id="KW-1185">Reference proteome</keyword>
<reference evidence="5 6" key="1">
    <citation type="journal article" date="2008" name="Nature">
        <title>The genome of the choanoflagellate Monosiga brevicollis and the origin of metazoans.</title>
        <authorList>
            <consortium name="JGI Sequencing"/>
            <person name="King N."/>
            <person name="Westbrook M.J."/>
            <person name="Young S.L."/>
            <person name="Kuo A."/>
            <person name="Abedin M."/>
            <person name="Chapman J."/>
            <person name="Fairclough S."/>
            <person name="Hellsten U."/>
            <person name="Isogai Y."/>
            <person name="Letunic I."/>
            <person name="Marr M."/>
            <person name="Pincus D."/>
            <person name="Putnam N."/>
            <person name="Rokas A."/>
            <person name="Wright K.J."/>
            <person name="Zuzow R."/>
            <person name="Dirks W."/>
            <person name="Good M."/>
            <person name="Goodstein D."/>
            <person name="Lemons D."/>
            <person name="Li W."/>
            <person name="Lyons J.B."/>
            <person name="Morris A."/>
            <person name="Nichols S."/>
            <person name="Richter D.J."/>
            <person name="Salamov A."/>
            <person name="Bork P."/>
            <person name="Lim W.A."/>
            <person name="Manning G."/>
            <person name="Miller W.T."/>
            <person name="McGinnis W."/>
            <person name="Shapiro H."/>
            <person name="Tjian R."/>
            <person name="Grigoriev I.V."/>
            <person name="Rokhsar D."/>
        </authorList>
    </citation>
    <scope>NUCLEOTIDE SEQUENCE [LARGE SCALE GENOMIC DNA]</scope>
    <source>
        <strain evidence="6">MX1 / ATCC 50154</strain>
    </source>
</reference>
<evidence type="ECO:0000256" key="3">
    <source>
        <dbReference type="SAM" id="MobiDB-lite"/>
    </source>
</evidence>
<dbReference type="Pfam" id="PF07808">
    <property type="entry name" value="RED_N"/>
    <property type="match status" value="1"/>
</dbReference>
<feature type="region of interest" description="Disordered" evidence="3">
    <location>
        <begin position="519"/>
        <end position="612"/>
    </location>
</feature>
<dbReference type="EMBL" id="CH991573">
    <property type="protein sequence ID" value="EDQ85476.1"/>
    <property type="molecule type" value="Genomic_DNA"/>
</dbReference>
<proteinExistence type="predicted"/>
<dbReference type="InParanoid" id="A9VAF5"/>
<evidence type="ECO:0000313" key="5">
    <source>
        <dbReference type="EMBL" id="EDQ85476.1"/>
    </source>
</evidence>
<dbReference type="GeneID" id="5894972"/>
<dbReference type="eggNOG" id="KOG2498">
    <property type="taxonomic scope" value="Eukaryota"/>
</dbReference>
<feature type="region of interest" description="Disordered" evidence="3">
    <location>
        <begin position="275"/>
        <end position="349"/>
    </location>
</feature>
<organism evidence="5 6">
    <name type="scientific">Monosiga brevicollis</name>
    <name type="common">Choanoflagellate</name>
    <dbReference type="NCBI Taxonomy" id="81824"/>
    <lineage>
        <taxon>Eukaryota</taxon>
        <taxon>Choanoflagellata</taxon>
        <taxon>Craspedida</taxon>
        <taxon>Salpingoecidae</taxon>
        <taxon>Monosiga</taxon>
    </lineage>
</organism>
<comment type="subcellular location">
    <subcellularLocation>
        <location evidence="1">Nucleus</location>
    </subcellularLocation>
</comment>
<evidence type="ECO:0000259" key="4">
    <source>
        <dbReference type="Pfam" id="PF07808"/>
    </source>
</evidence>
<dbReference type="InterPro" id="IPR012916">
    <property type="entry name" value="RED_N"/>
</dbReference>
<keyword evidence="2" id="KW-0539">Nucleus</keyword>
<feature type="compositionally biased region" description="Acidic residues" evidence="3">
    <location>
        <begin position="449"/>
        <end position="469"/>
    </location>
</feature>
<feature type="region of interest" description="Disordered" evidence="3">
    <location>
        <begin position="365"/>
        <end position="483"/>
    </location>
</feature>
<dbReference type="InterPro" id="IPR039896">
    <property type="entry name" value="Red-like"/>
</dbReference>
<sequence>MSNKDFRQLIMTPRPNRDESPSSQTAKTVDSSKGDATTDKTKPAKKSSWKPRAVRLSAEEEETRKRQAELAAKYRDRAAERRKQEDQEDQATQLHRLIEQSLPTGPPGSEAVVDAKQAMIEQSKYLGGDMEHTHLVKGLDYALLQKNREEAAKTQSQTGEAAEDGTNPDDIQENPLEVKCRTRLARMVLQSAFRHAAPRATNEFFEPGRMAYVLDPRPNRAAPRAVSAVDDVPTTILRSKSDIKQYARKTKSATHDIVVNKLVSIVENIREGKRLRKQKRKDKKRLAESGEEESRDGETGDSGVAPPRKSSLAMPLREKEEDAELDIFADAGDYKPRETKDGLKQRKRRVQFHVTEEHVEAVVTRFEGEASRTAALGPTKPPSEDLENGPAPGPTMPGPTMPGPTMPGPTMPGPSMPGPSMPGAGYPEMPGASYPELPDEHASGYPEMPPEDGELEEQDDEESEEEEDPEQARRDAIQRRAYSNPQAYVQSLLAEMEDGDEDDGPIIDSRAIQRIRADGLTAYDEYTPMGMAGGDSDDERQKDDDEAPAKTRAQFDSDEAYRKYMAEHASKQKRKRRNQTGPDKGQLNRDWQKIQAMWAKEDGEAASKKPKT</sequence>
<gene>
    <name evidence="5" type="ORF">MONBRDRAFT_34240</name>
</gene>
<feature type="compositionally biased region" description="Basic and acidic residues" evidence="3">
    <location>
        <begin position="539"/>
        <end position="570"/>
    </location>
</feature>
<evidence type="ECO:0000313" key="6">
    <source>
        <dbReference type="Proteomes" id="UP000001357"/>
    </source>
</evidence>
<feature type="compositionally biased region" description="Basic and acidic residues" evidence="3">
    <location>
        <begin position="62"/>
        <end position="85"/>
    </location>
</feature>
<feature type="compositionally biased region" description="Basic and acidic residues" evidence="3">
    <location>
        <begin position="332"/>
        <end position="344"/>
    </location>
</feature>
<dbReference type="KEGG" id="mbr:MONBRDRAFT_34240"/>
<name>A9VAF5_MONBE</name>
<feature type="region of interest" description="Disordered" evidence="3">
    <location>
        <begin position="149"/>
        <end position="174"/>
    </location>
</feature>
<dbReference type="RefSeq" id="XP_001749667.1">
    <property type="nucleotide sequence ID" value="XM_001749615.1"/>
</dbReference>
<protein>
    <recommendedName>
        <fullName evidence="4">RED-like N-terminal domain-containing protein</fullName>
    </recommendedName>
</protein>
<accession>A9VAF5</accession>
<dbReference type="GO" id="GO:0005634">
    <property type="term" value="C:nucleus"/>
    <property type="evidence" value="ECO:0000318"/>
    <property type="project" value="GO_Central"/>
</dbReference>
<dbReference type="AlphaFoldDB" id="A9VAF5"/>
<dbReference type="Proteomes" id="UP000001357">
    <property type="component" value="Unassembled WGS sequence"/>
</dbReference>